<evidence type="ECO:0000313" key="1">
    <source>
        <dbReference type="EMBL" id="CAF1421063.1"/>
    </source>
</evidence>
<reference evidence="1" key="1">
    <citation type="submission" date="2021-02" db="EMBL/GenBank/DDBJ databases">
        <authorList>
            <person name="Nowell W R."/>
        </authorList>
    </citation>
    <scope>NUCLEOTIDE SEQUENCE</scope>
</reference>
<accession>A0A815ML27</accession>
<dbReference type="Proteomes" id="UP000663864">
    <property type="component" value="Unassembled WGS sequence"/>
</dbReference>
<evidence type="ECO:0000313" key="3">
    <source>
        <dbReference type="Proteomes" id="UP000663864"/>
    </source>
</evidence>
<proteinExistence type="predicted"/>
<sequence>MDKLELLLSLLPSIINLDLASSGRPFEFVRRLSQWEGFIRLKLPQLYRFEFCIFCYCSNWENFESLIAAFRTPFWLEEKRWFVTCQFRDDWTSSFTLFTSPEPSTISYQEEHNFDKITCSNSVIREHD</sequence>
<dbReference type="EMBL" id="CAJNOT010004199">
    <property type="protein sequence ID" value="CAF1421063.1"/>
    <property type="molecule type" value="Genomic_DNA"/>
</dbReference>
<protein>
    <submittedName>
        <fullName evidence="1">Uncharacterized protein</fullName>
    </submittedName>
</protein>
<dbReference type="EMBL" id="CAJOBD010005017">
    <property type="protein sequence ID" value="CAF4016861.1"/>
    <property type="molecule type" value="Genomic_DNA"/>
</dbReference>
<name>A0A815ML27_9BILA</name>
<comment type="caution">
    <text evidence="1">The sequence shown here is derived from an EMBL/GenBank/DDBJ whole genome shotgun (WGS) entry which is preliminary data.</text>
</comment>
<evidence type="ECO:0000313" key="2">
    <source>
        <dbReference type="EMBL" id="CAF4016861.1"/>
    </source>
</evidence>
<organism evidence="1 3">
    <name type="scientific">Rotaria sordida</name>
    <dbReference type="NCBI Taxonomy" id="392033"/>
    <lineage>
        <taxon>Eukaryota</taxon>
        <taxon>Metazoa</taxon>
        <taxon>Spiralia</taxon>
        <taxon>Gnathifera</taxon>
        <taxon>Rotifera</taxon>
        <taxon>Eurotatoria</taxon>
        <taxon>Bdelloidea</taxon>
        <taxon>Philodinida</taxon>
        <taxon>Philodinidae</taxon>
        <taxon>Rotaria</taxon>
    </lineage>
</organism>
<dbReference type="AlphaFoldDB" id="A0A815ML27"/>
<dbReference type="Proteomes" id="UP000663836">
    <property type="component" value="Unassembled WGS sequence"/>
</dbReference>
<gene>
    <name evidence="2" type="ORF">JBS370_LOCUS27167</name>
    <name evidence="1" type="ORF">ZHD862_LOCUS33961</name>
</gene>